<dbReference type="EMBL" id="RKMG01000003">
    <property type="protein sequence ID" value="RPA63694.1"/>
    <property type="molecule type" value="Genomic_DNA"/>
</dbReference>
<evidence type="ECO:0000256" key="6">
    <source>
        <dbReference type="ARBA" id="ARBA00022683"/>
    </source>
</evidence>
<organism evidence="9 10">
    <name type="scientific">Aerococcus agrisoli</name>
    <dbReference type="NCBI Taxonomy" id="2487350"/>
    <lineage>
        <taxon>Bacteria</taxon>
        <taxon>Bacillati</taxon>
        <taxon>Bacillota</taxon>
        <taxon>Bacilli</taxon>
        <taxon>Lactobacillales</taxon>
        <taxon>Aerococcaceae</taxon>
        <taxon>Aerococcus</taxon>
    </lineage>
</organism>
<evidence type="ECO:0000256" key="3">
    <source>
        <dbReference type="ARBA" id="ARBA00022490"/>
    </source>
</evidence>
<comment type="caution">
    <text evidence="9">The sequence shown here is derived from an EMBL/GenBank/DDBJ whole genome shotgun (WGS) entry which is preliminary data.</text>
</comment>
<dbReference type="GO" id="GO:0009401">
    <property type="term" value="P:phosphoenolpyruvate-dependent sugar phosphotransferase system"/>
    <property type="evidence" value="ECO:0007669"/>
    <property type="project" value="UniProtKB-KW"/>
</dbReference>
<dbReference type="InterPro" id="IPR051471">
    <property type="entry name" value="Bacterial_PTS_sugar_comp"/>
</dbReference>
<dbReference type="Pfam" id="PF03610">
    <property type="entry name" value="EIIA-man"/>
    <property type="match status" value="1"/>
</dbReference>
<dbReference type="AlphaFoldDB" id="A0A3N4HCR4"/>
<dbReference type="InterPro" id="IPR033887">
    <property type="entry name" value="PTS_IIA_man"/>
</dbReference>
<proteinExistence type="predicted"/>
<accession>A0A3N4HCR4</accession>
<evidence type="ECO:0000259" key="8">
    <source>
        <dbReference type="PROSITE" id="PS51096"/>
    </source>
</evidence>
<name>A0A3N4HCR4_9LACT</name>
<dbReference type="PANTHER" id="PTHR33799">
    <property type="entry name" value="PTS PERMEASE-RELATED-RELATED"/>
    <property type="match status" value="1"/>
</dbReference>
<dbReference type="InterPro" id="IPR004701">
    <property type="entry name" value="PTS_EIIA_man-typ"/>
</dbReference>
<keyword evidence="2" id="KW-0813">Transport</keyword>
<keyword evidence="10" id="KW-1185">Reference proteome</keyword>
<keyword evidence="6" id="KW-0598">Phosphotransferase system</keyword>
<keyword evidence="3" id="KW-0963">Cytoplasm</keyword>
<evidence type="ECO:0000313" key="9">
    <source>
        <dbReference type="EMBL" id="RPA63694.1"/>
    </source>
</evidence>
<evidence type="ECO:0000256" key="1">
    <source>
        <dbReference type="ARBA" id="ARBA00004496"/>
    </source>
</evidence>
<sequence length="151" mass="16464">MLGIVIATHGTMSDGIKDAVNTIIGFADYIKTVNLLTGNPVDELGDLVKENIEAADEGDGVIVFTDLISASPYNQSIIAISRLKELQQSNIYIIGGVNLPMVIEAVNHRFLATDIHETIESITNQGKDSIGIWHKSSVENSFEDDEDEDDF</sequence>
<comment type="subcellular location">
    <subcellularLocation>
        <location evidence="1">Cytoplasm</location>
    </subcellularLocation>
</comment>
<dbReference type="RefSeq" id="WP_123779292.1">
    <property type="nucleotide sequence ID" value="NZ_RKMG01000003.1"/>
</dbReference>
<keyword evidence="7" id="KW-0418">Kinase</keyword>
<dbReference type="GO" id="GO:0016020">
    <property type="term" value="C:membrane"/>
    <property type="evidence" value="ECO:0007669"/>
    <property type="project" value="InterPro"/>
</dbReference>
<dbReference type="Proteomes" id="UP000273977">
    <property type="component" value="Unassembled WGS sequence"/>
</dbReference>
<keyword evidence="5" id="KW-0808">Transferase</keyword>
<evidence type="ECO:0000256" key="4">
    <source>
        <dbReference type="ARBA" id="ARBA00022597"/>
    </source>
</evidence>
<dbReference type="SUPFAM" id="SSF53062">
    <property type="entry name" value="PTS system fructose IIA component-like"/>
    <property type="match status" value="1"/>
</dbReference>
<dbReference type="OrthoDB" id="9788818at2"/>
<dbReference type="CDD" id="cd00006">
    <property type="entry name" value="PTS_IIA_man"/>
    <property type="match status" value="1"/>
</dbReference>
<dbReference type="PROSITE" id="PS51096">
    <property type="entry name" value="PTS_EIIA_TYPE_4"/>
    <property type="match status" value="1"/>
</dbReference>
<gene>
    <name evidence="9" type="ORF">EF384_01895</name>
</gene>
<dbReference type="Gene3D" id="3.40.50.510">
    <property type="entry name" value="Phosphotransferase system, mannose-type IIA component"/>
    <property type="match status" value="1"/>
</dbReference>
<evidence type="ECO:0000256" key="2">
    <source>
        <dbReference type="ARBA" id="ARBA00022448"/>
    </source>
</evidence>
<feature type="domain" description="PTS EIIA type-4" evidence="8">
    <location>
        <begin position="1"/>
        <end position="130"/>
    </location>
</feature>
<reference evidence="9 10" key="1">
    <citation type="submission" date="2018-11" db="EMBL/GenBank/DDBJ databases">
        <title>Aerococcus sp. SJQ22, whole genome shotgun sequence.</title>
        <authorList>
            <person name="Sun L."/>
            <person name="Gao X."/>
            <person name="Chen W."/>
            <person name="Huang K."/>
        </authorList>
    </citation>
    <scope>NUCLEOTIDE SEQUENCE [LARGE SCALE GENOMIC DNA]</scope>
    <source>
        <strain evidence="9 10">SJQ22</strain>
    </source>
</reference>
<dbReference type="PANTHER" id="PTHR33799:SF1">
    <property type="entry name" value="PTS SYSTEM MANNOSE-SPECIFIC EIIAB COMPONENT-RELATED"/>
    <property type="match status" value="1"/>
</dbReference>
<evidence type="ECO:0000256" key="7">
    <source>
        <dbReference type="ARBA" id="ARBA00022777"/>
    </source>
</evidence>
<evidence type="ECO:0000313" key="10">
    <source>
        <dbReference type="Proteomes" id="UP000273977"/>
    </source>
</evidence>
<dbReference type="InterPro" id="IPR036662">
    <property type="entry name" value="PTS_EIIA_man-typ_sf"/>
</dbReference>
<dbReference type="GO" id="GO:0005737">
    <property type="term" value="C:cytoplasm"/>
    <property type="evidence" value="ECO:0007669"/>
    <property type="project" value="UniProtKB-SubCell"/>
</dbReference>
<protein>
    <submittedName>
        <fullName evidence="9">PTS fructose transporter subunit IIA</fullName>
    </submittedName>
</protein>
<keyword evidence="4" id="KW-0762">Sugar transport</keyword>
<dbReference type="GO" id="GO:0016301">
    <property type="term" value="F:kinase activity"/>
    <property type="evidence" value="ECO:0007669"/>
    <property type="project" value="UniProtKB-KW"/>
</dbReference>
<evidence type="ECO:0000256" key="5">
    <source>
        <dbReference type="ARBA" id="ARBA00022679"/>
    </source>
</evidence>